<accession>A0AAV2JQA6</accession>
<evidence type="ECO:0000256" key="1">
    <source>
        <dbReference type="SAM" id="SignalP"/>
    </source>
</evidence>
<feature type="chain" id="PRO_5043506062" evidence="1">
    <location>
        <begin position="18"/>
        <end position="77"/>
    </location>
</feature>
<proteinExistence type="predicted"/>
<dbReference type="EMBL" id="OZ035835">
    <property type="protein sequence ID" value="CAL1578471.1"/>
    <property type="molecule type" value="Genomic_DNA"/>
</dbReference>
<sequence length="77" mass="8581">MKNHLILLLLLLPLCSGQNYIECYGEDFLLVNNMILKCSGPEPQACYSRGSGEKGCTVLKNCDRPEWTCCHSNLCNA</sequence>
<gene>
    <name evidence="2" type="ORF">KC01_LOCUS9607</name>
</gene>
<evidence type="ECO:0000313" key="2">
    <source>
        <dbReference type="EMBL" id="CAL1578471.1"/>
    </source>
</evidence>
<organism evidence="2 3">
    <name type="scientific">Knipowitschia caucasica</name>
    <name type="common">Caucasian dwarf goby</name>
    <name type="synonym">Pomatoschistus caucasicus</name>
    <dbReference type="NCBI Taxonomy" id="637954"/>
    <lineage>
        <taxon>Eukaryota</taxon>
        <taxon>Metazoa</taxon>
        <taxon>Chordata</taxon>
        <taxon>Craniata</taxon>
        <taxon>Vertebrata</taxon>
        <taxon>Euteleostomi</taxon>
        <taxon>Actinopterygii</taxon>
        <taxon>Neopterygii</taxon>
        <taxon>Teleostei</taxon>
        <taxon>Neoteleostei</taxon>
        <taxon>Acanthomorphata</taxon>
        <taxon>Gobiaria</taxon>
        <taxon>Gobiiformes</taxon>
        <taxon>Gobioidei</taxon>
        <taxon>Gobiidae</taxon>
        <taxon>Gobiinae</taxon>
        <taxon>Knipowitschia</taxon>
    </lineage>
</organism>
<name>A0AAV2JQA6_KNICA</name>
<dbReference type="AlphaFoldDB" id="A0AAV2JQA6"/>
<evidence type="ECO:0000313" key="3">
    <source>
        <dbReference type="Proteomes" id="UP001497482"/>
    </source>
</evidence>
<protein>
    <submittedName>
        <fullName evidence="2">Uncharacterized protein</fullName>
    </submittedName>
</protein>
<keyword evidence="1" id="KW-0732">Signal</keyword>
<keyword evidence="3" id="KW-1185">Reference proteome</keyword>
<dbReference type="Proteomes" id="UP001497482">
    <property type="component" value="Chromosome 13"/>
</dbReference>
<reference evidence="2 3" key="1">
    <citation type="submission" date="2024-04" db="EMBL/GenBank/DDBJ databases">
        <authorList>
            <person name="Waldvogel A.-M."/>
            <person name="Schoenle A."/>
        </authorList>
    </citation>
    <scope>NUCLEOTIDE SEQUENCE [LARGE SCALE GENOMIC DNA]</scope>
</reference>
<feature type="signal peptide" evidence="1">
    <location>
        <begin position="1"/>
        <end position="17"/>
    </location>
</feature>